<feature type="region of interest" description="Disordered" evidence="1">
    <location>
        <begin position="96"/>
        <end position="116"/>
    </location>
</feature>
<accession>A0A6G0SXE1</accession>
<dbReference type="Pfam" id="PF13843">
    <property type="entry name" value="DDE_Tnp_1_7"/>
    <property type="match status" value="1"/>
</dbReference>
<dbReference type="EMBL" id="VYZN01001367">
    <property type="protein sequence ID" value="KAE9522327.1"/>
    <property type="molecule type" value="Genomic_DNA"/>
</dbReference>
<evidence type="ECO:0000259" key="3">
    <source>
        <dbReference type="Pfam" id="PF13358"/>
    </source>
</evidence>
<keyword evidence="2" id="KW-0472">Membrane</keyword>
<dbReference type="InterPro" id="IPR036397">
    <property type="entry name" value="RNaseH_sf"/>
</dbReference>
<evidence type="ECO:0000256" key="2">
    <source>
        <dbReference type="SAM" id="Phobius"/>
    </source>
</evidence>
<proteinExistence type="predicted"/>
<evidence type="ECO:0000313" key="6">
    <source>
        <dbReference type="Proteomes" id="UP000475862"/>
    </source>
</evidence>
<evidence type="ECO:0000256" key="1">
    <source>
        <dbReference type="SAM" id="MobiDB-lite"/>
    </source>
</evidence>
<dbReference type="Proteomes" id="UP000475862">
    <property type="component" value="Unassembled WGS sequence"/>
</dbReference>
<dbReference type="InterPro" id="IPR038717">
    <property type="entry name" value="Tc1-like_DDE_dom"/>
</dbReference>
<dbReference type="PANTHER" id="PTHR33939">
    <property type="entry name" value="PROTEIN CBG22215"/>
    <property type="match status" value="1"/>
</dbReference>
<evidence type="ECO:0000313" key="5">
    <source>
        <dbReference type="EMBL" id="KAE9522327.1"/>
    </source>
</evidence>
<protein>
    <recommendedName>
        <fullName evidence="7">Tc1-like transposase DDE domain-containing protein</fullName>
    </recommendedName>
</protein>
<dbReference type="AlphaFoldDB" id="A0A6G0SXE1"/>
<keyword evidence="2" id="KW-1133">Transmembrane helix</keyword>
<feature type="transmembrane region" description="Helical" evidence="2">
    <location>
        <begin position="44"/>
        <end position="64"/>
    </location>
</feature>
<keyword evidence="6" id="KW-1185">Reference proteome</keyword>
<reference evidence="5 6" key="1">
    <citation type="submission" date="2019-08" db="EMBL/GenBank/DDBJ databases">
        <title>The genome of the soybean aphid Biotype 1, its phylome, world population structure and adaptation to the North American continent.</title>
        <authorList>
            <person name="Giordano R."/>
            <person name="Donthu R.K."/>
            <person name="Hernandez A.G."/>
            <person name="Wright C.L."/>
            <person name="Zimin A.V."/>
        </authorList>
    </citation>
    <scope>NUCLEOTIDE SEQUENCE [LARGE SCALE GENOMIC DNA]</scope>
    <source>
        <tissue evidence="5">Whole aphids</tissue>
    </source>
</reference>
<dbReference type="OrthoDB" id="8196420at2759"/>
<feature type="domain" description="Tc1-like transposase DDE" evidence="3">
    <location>
        <begin position="278"/>
        <end position="437"/>
    </location>
</feature>
<feature type="domain" description="PiggyBac transposable element-derived protein" evidence="4">
    <location>
        <begin position="8"/>
        <end position="61"/>
    </location>
</feature>
<dbReference type="GO" id="GO:0003676">
    <property type="term" value="F:nucleic acid binding"/>
    <property type="evidence" value="ECO:0007669"/>
    <property type="project" value="InterPro"/>
</dbReference>
<name>A0A6G0SXE1_APHGL</name>
<dbReference type="InterPro" id="IPR029526">
    <property type="entry name" value="PGBD"/>
</dbReference>
<dbReference type="Gene3D" id="3.30.420.10">
    <property type="entry name" value="Ribonuclease H-like superfamily/Ribonuclease H"/>
    <property type="match status" value="1"/>
</dbReference>
<sequence length="469" mass="54114">MKDGSKLTTKCPPVVKDYNNFMGGVDLADRYRSLYNVDRKSNKWWLRIFWGLLDITFVNAYVIYCEMFDDTDVLDVRRSIALGLMTLRSLPSRRSVSLKRAAPKTPTTHRGKQLSNTKDVRLGNRGIQWVVYGANRGRCELCSTRGIESRPKSKCSHCRVFLCSNENKNCFNEYHEVETNPVGTSKSRPKKGGERNERVKSLNFIYTKQRSDLVAWRRNYLLQIRQFREEGRPIYYLDETWINVGDCSTKVWVNQTVTSHRMAFLEGLSTGAPNPTGKGKRLIILHIGSTDGFLQRGLLCFESKKNTSDYHDEMNGQTFKEWFEKILPLLKDNAVVVMDNAPYHSVKSEKVPNMSWKKADIVNWILLKDEEIDITNKATNDLIEIVKRLKPKYNTYVIDDIAKEAGKSILRLPPYHCELNPIKLVWSMVKQYVKANNTTFKLTDVMNLLHQALDRVTPICQTGRTSYLT</sequence>
<dbReference type="PANTHER" id="PTHR33939:SF1">
    <property type="entry name" value="DUF4371 DOMAIN-CONTAINING PROTEIN"/>
    <property type="match status" value="1"/>
</dbReference>
<gene>
    <name evidence="5" type="ORF">AGLY_017273</name>
</gene>
<keyword evidence="2" id="KW-0812">Transmembrane</keyword>
<evidence type="ECO:0000259" key="4">
    <source>
        <dbReference type="Pfam" id="PF13843"/>
    </source>
</evidence>
<organism evidence="5 6">
    <name type="scientific">Aphis glycines</name>
    <name type="common">Soybean aphid</name>
    <dbReference type="NCBI Taxonomy" id="307491"/>
    <lineage>
        <taxon>Eukaryota</taxon>
        <taxon>Metazoa</taxon>
        <taxon>Ecdysozoa</taxon>
        <taxon>Arthropoda</taxon>
        <taxon>Hexapoda</taxon>
        <taxon>Insecta</taxon>
        <taxon>Pterygota</taxon>
        <taxon>Neoptera</taxon>
        <taxon>Paraneoptera</taxon>
        <taxon>Hemiptera</taxon>
        <taxon>Sternorrhyncha</taxon>
        <taxon>Aphidomorpha</taxon>
        <taxon>Aphidoidea</taxon>
        <taxon>Aphididae</taxon>
        <taxon>Aphidini</taxon>
        <taxon>Aphis</taxon>
        <taxon>Aphis</taxon>
    </lineage>
</organism>
<dbReference type="Pfam" id="PF13358">
    <property type="entry name" value="DDE_3"/>
    <property type="match status" value="1"/>
</dbReference>
<evidence type="ECO:0008006" key="7">
    <source>
        <dbReference type="Google" id="ProtNLM"/>
    </source>
</evidence>
<comment type="caution">
    <text evidence="5">The sequence shown here is derived from an EMBL/GenBank/DDBJ whole genome shotgun (WGS) entry which is preliminary data.</text>
</comment>